<dbReference type="Gene3D" id="3.40.50.150">
    <property type="entry name" value="Vaccinia Virus protein VP39"/>
    <property type="match status" value="1"/>
</dbReference>
<comment type="subcellular location">
    <subcellularLocation>
        <location evidence="1">Cytoplasm</location>
    </subcellularLocation>
</comment>
<dbReference type="CDD" id="cd21153">
    <property type="entry name" value="PUA_RlmI"/>
    <property type="match status" value="1"/>
</dbReference>
<dbReference type="GO" id="GO:0032259">
    <property type="term" value="P:methylation"/>
    <property type="evidence" value="ECO:0007669"/>
    <property type="project" value="UniProtKB-KW"/>
</dbReference>
<proteinExistence type="inferred from homology"/>
<dbReference type="InterPro" id="IPR029063">
    <property type="entry name" value="SAM-dependent_MTases_sf"/>
</dbReference>
<dbReference type="EMBL" id="CP000383">
    <property type="protein sequence ID" value="ABG60945.1"/>
    <property type="molecule type" value="Genomic_DNA"/>
</dbReference>
<dbReference type="Proteomes" id="UP000001822">
    <property type="component" value="Chromosome"/>
</dbReference>
<evidence type="ECO:0000256" key="6">
    <source>
        <dbReference type="ARBA" id="ARBA00038091"/>
    </source>
</evidence>
<accession>A0A6N4SWL8</accession>
<evidence type="ECO:0000256" key="4">
    <source>
        <dbReference type="ARBA" id="ARBA00022679"/>
    </source>
</evidence>
<evidence type="ECO:0000256" key="1">
    <source>
        <dbReference type="ARBA" id="ARBA00004496"/>
    </source>
</evidence>
<dbReference type="RefSeq" id="WP_011587050.1">
    <property type="nucleotide sequence ID" value="NC_008255.1"/>
</dbReference>
<dbReference type="OrthoDB" id="9805492at2"/>
<protein>
    <submittedName>
        <fullName evidence="9">SAM-dependent methyltransferase</fullName>
        <ecNumber evidence="9">2.1.1.-</ecNumber>
    </submittedName>
</protein>
<evidence type="ECO:0000259" key="8">
    <source>
        <dbReference type="Pfam" id="PF17785"/>
    </source>
</evidence>
<dbReference type="InterPro" id="IPR019614">
    <property type="entry name" value="SAM-dep_methyl-trfase"/>
</dbReference>
<feature type="domain" description="S-adenosylmethionine-dependent methyltransferase" evidence="7">
    <location>
        <begin position="105"/>
        <end position="345"/>
    </location>
</feature>
<dbReference type="EC" id="2.1.1.-" evidence="9"/>
<dbReference type="PANTHER" id="PTHR42873">
    <property type="entry name" value="RIBOSOMAL RNA LARGE SUBUNIT METHYLTRANSFERASE"/>
    <property type="match status" value="1"/>
</dbReference>
<dbReference type="InterPro" id="IPR036974">
    <property type="entry name" value="PUA_sf"/>
</dbReference>
<dbReference type="SUPFAM" id="SSF53335">
    <property type="entry name" value="S-adenosyl-L-methionine-dependent methyltransferases"/>
    <property type="match status" value="1"/>
</dbReference>
<keyword evidence="10" id="KW-1185">Reference proteome</keyword>
<evidence type="ECO:0000313" key="9">
    <source>
        <dbReference type="EMBL" id="ABG60945.1"/>
    </source>
</evidence>
<dbReference type="GO" id="GO:0005737">
    <property type="term" value="C:cytoplasm"/>
    <property type="evidence" value="ECO:0007669"/>
    <property type="project" value="UniProtKB-SubCell"/>
</dbReference>
<name>A0A6N4SWL8_CYTH3</name>
<reference evidence="9 10" key="1">
    <citation type="journal article" date="2007" name="Appl. Environ. Microbiol.">
        <title>Genome sequence of the cellulolytic gliding bacterium Cytophaga hutchinsonii.</title>
        <authorList>
            <person name="Xie G."/>
            <person name="Bruce D.C."/>
            <person name="Challacombe J.F."/>
            <person name="Chertkov O."/>
            <person name="Detter J.C."/>
            <person name="Gilna P."/>
            <person name="Han C.S."/>
            <person name="Lucas S."/>
            <person name="Misra M."/>
            <person name="Myers G.L."/>
            <person name="Richardson P."/>
            <person name="Tapia R."/>
            <person name="Thayer N."/>
            <person name="Thompson L.S."/>
            <person name="Brettin T.S."/>
            <person name="Henrissat B."/>
            <person name="Wilson D.B."/>
            <person name="McBride M.J."/>
        </authorList>
    </citation>
    <scope>NUCLEOTIDE SEQUENCE [LARGE SCALE GENOMIC DNA]</scope>
    <source>
        <strain evidence="10">ATCC 33406 / DSM 1761 / CIP 103989 / NBRC 15051 / NCIMB 9469 / D465</strain>
    </source>
</reference>
<organism evidence="9 10">
    <name type="scientific">Cytophaga hutchinsonii (strain ATCC 33406 / DSM 1761 / CIP 103989 / NBRC 15051 / NCIMB 9469 / D465)</name>
    <dbReference type="NCBI Taxonomy" id="269798"/>
    <lineage>
        <taxon>Bacteria</taxon>
        <taxon>Pseudomonadati</taxon>
        <taxon>Bacteroidota</taxon>
        <taxon>Cytophagia</taxon>
        <taxon>Cytophagales</taxon>
        <taxon>Cytophagaceae</taxon>
        <taxon>Cytophaga</taxon>
    </lineage>
</organism>
<dbReference type="GO" id="GO:0003723">
    <property type="term" value="F:RNA binding"/>
    <property type="evidence" value="ECO:0007669"/>
    <property type="project" value="InterPro"/>
</dbReference>
<keyword evidence="3 9" id="KW-0489">Methyltransferase</keyword>
<dbReference type="SUPFAM" id="SSF88697">
    <property type="entry name" value="PUA domain-like"/>
    <property type="match status" value="1"/>
</dbReference>
<evidence type="ECO:0000256" key="5">
    <source>
        <dbReference type="ARBA" id="ARBA00022691"/>
    </source>
</evidence>
<dbReference type="Pfam" id="PF10672">
    <property type="entry name" value="Methyltrans_SAM"/>
    <property type="match status" value="1"/>
</dbReference>
<evidence type="ECO:0000256" key="3">
    <source>
        <dbReference type="ARBA" id="ARBA00022603"/>
    </source>
</evidence>
<keyword evidence="5" id="KW-0949">S-adenosyl-L-methionine</keyword>
<keyword evidence="2" id="KW-0963">Cytoplasm</keyword>
<dbReference type="Gene3D" id="3.30.750.80">
    <property type="entry name" value="RNA methyltransferase domain (HRMD) like"/>
    <property type="match status" value="1"/>
</dbReference>
<evidence type="ECO:0000313" key="10">
    <source>
        <dbReference type="Proteomes" id="UP000001822"/>
    </source>
</evidence>
<evidence type="ECO:0000256" key="2">
    <source>
        <dbReference type="ARBA" id="ARBA00022490"/>
    </source>
</evidence>
<dbReference type="AlphaFoldDB" id="A0A6N4SWL8"/>
<keyword evidence="4 9" id="KW-0808">Transferase</keyword>
<dbReference type="InterPro" id="IPR015947">
    <property type="entry name" value="PUA-like_sf"/>
</dbReference>
<dbReference type="KEGG" id="chu:CHU_3712"/>
<dbReference type="InterPro" id="IPR041532">
    <property type="entry name" value="RlmI-like_PUA"/>
</dbReference>
<comment type="similarity">
    <text evidence="6">Belongs to the methyltransferase superfamily. RlmI family.</text>
</comment>
<dbReference type="Gene3D" id="2.30.130.10">
    <property type="entry name" value="PUA domain"/>
    <property type="match status" value="1"/>
</dbReference>
<dbReference type="CDD" id="cd02440">
    <property type="entry name" value="AdoMet_MTases"/>
    <property type="match status" value="1"/>
</dbReference>
<dbReference type="GO" id="GO:0008168">
    <property type="term" value="F:methyltransferase activity"/>
    <property type="evidence" value="ECO:0007669"/>
    <property type="project" value="UniProtKB-KW"/>
</dbReference>
<dbReference type="PANTHER" id="PTHR42873:SF1">
    <property type="entry name" value="S-ADENOSYLMETHIONINE-DEPENDENT METHYLTRANSFERASE DOMAIN-CONTAINING PROTEIN"/>
    <property type="match status" value="1"/>
</dbReference>
<gene>
    <name evidence="9" type="ordered locus">CHU_3712</name>
</gene>
<sequence>MAIPILQLKKGKERSINNRHPWIFSGAVAKLPENEEGTIVAVTDFENKKLGYGFLSHKSQIVCRMFEWDTLTEEVLTENYWAVKLKNAFALRQTVIQFGKTNVYRLLHAEGDFFPGIIADVYADVVVLQVLIRGVEKIVPAIQKALVEIGFKHIYIKAKTSSTVLEDIRTGSGWLLGGVEVPVIVKENDVLFEVDFIDGQKTGFFVDQRENRELLRSYSKGKKVLNTFCYTGGFSVYAASGGAEVVDSVDISKEAVALAGKNMELNYPGYKHGTIAADCFDFLGDIEKDYYDIIVLDPPAFAKSAKAVANACRGYKQINLKAFRKIKKGGLLFTYSCSQNIDKDLFQKIVFGAAADSYRNVRIIHQMHQPADHPINIYHPEGEYLKGLVLYVE</sequence>
<dbReference type="CDD" id="cd11572">
    <property type="entry name" value="RlmI_M_like"/>
    <property type="match status" value="1"/>
</dbReference>
<evidence type="ECO:0000259" key="7">
    <source>
        <dbReference type="Pfam" id="PF10672"/>
    </source>
</evidence>
<dbReference type="Pfam" id="PF17785">
    <property type="entry name" value="PUA_3"/>
    <property type="match status" value="1"/>
</dbReference>
<feature type="domain" description="RlmI-like PUA" evidence="8">
    <location>
        <begin position="6"/>
        <end position="68"/>
    </location>
</feature>